<dbReference type="STRING" id="526218.Sterm_4045"/>
<dbReference type="AlphaFoldDB" id="D1AGC5"/>
<dbReference type="InterPro" id="IPR036237">
    <property type="entry name" value="Xyl_isomerase-like_sf"/>
</dbReference>
<dbReference type="Gene3D" id="3.20.20.150">
    <property type="entry name" value="Divalent-metal-dependent TIM barrel enzymes"/>
    <property type="match status" value="1"/>
</dbReference>
<dbReference type="InterPro" id="IPR013022">
    <property type="entry name" value="Xyl_isomerase-like_TIM-brl"/>
</dbReference>
<sequence length="278" mass="31681">MNLGIRAHDFTAVSAEELAEKISAKGFKNVQLALPKSFETINSDLGNLSPGFGNYIRNALSEKNIHVAVLSCYFNMVDPDEEFRRHCIDKFKEYIRYASTFGAKIVGSETGSYNRDFSYHEDNHSEKAFQTVKRTIRELADEAEKFGIIIGVENSVTLTIHTPERMKRLLDEIGSNNVQVLYDPIGFIRADEIMNQDEIITRSLDILGDRIAAVHVKDFIVENGERVIVPPGKGILNFELLFKLLKKKKPFIEIILENIEVNEMDKSINYMRGIYEKV</sequence>
<name>D1AGC5_SEBTE</name>
<accession>D1AGC5</accession>
<dbReference type="SUPFAM" id="SSF51658">
    <property type="entry name" value="Xylose isomerase-like"/>
    <property type="match status" value="1"/>
</dbReference>
<dbReference type="eggNOG" id="COG1082">
    <property type="taxonomic scope" value="Bacteria"/>
</dbReference>
<evidence type="ECO:0000313" key="2">
    <source>
        <dbReference type="EMBL" id="ACZ10877.1"/>
    </source>
</evidence>
<dbReference type="Pfam" id="PF01261">
    <property type="entry name" value="AP_endonuc_2"/>
    <property type="match status" value="1"/>
</dbReference>
<proteinExistence type="predicted"/>
<reference evidence="3" key="1">
    <citation type="submission" date="2009-09" db="EMBL/GenBank/DDBJ databases">
        <title>The complete chromosome of Sebaldella termitidis ATCC 33386.</title>
        <authorList>
            <consortium name="US DOE Joint Genome Institute (JGI-PGF)"/>
            <person name="Lucas S."/>
            <person name="Copeland A."/>
            <person name="Lapidus A."/>
            <person name="Glavina del Rio T."/>
            <person name="Dalin E."/>
            <person name="Tice H."/>
            <person name="Bruce D."/>
            <person name="Goodwin L."/>
            <person name="Pitluck S."/>
            <person name="Kyrpides N."/>
            <person name="Mavromatis K."/>
            <person name="Ivanova N."/>
            <person name="Mikhailova N."/>
            <person name="Sims D."/>
            <person name="Meincke L."/>
            <person name="Brettin T."/>
            <person name="Detter J.C."/>
            <person name="Han C."/>
            <person name="Larimer F."/>
            <person name="Land M."/>
            <person name="Hauser L."/>
            <person name="Markowitz V."/>
            <person name="Cheng J.F."/>
            <person name="Hugenholtz P."/>
            <person name="Woyke T."/>
            <person name="Wu D."/>
            <person name="Eisen J.A."/>
        </authorList>
    </citation>
    <scope>NUCLEOTIDE SEQUENCE [LARGE SCALE GENOMIC DNA]</scope>
    <source>
        <strain evidence="3">ATCC 33386 / NCTC 11300</strain>
    </source>
</reference>
<gene>
    <name evidence="2" type="ordered locus">Sterm_4045</name>
</gene>
<dbReference type="KEGG" id="str:Sterm_4045"/>
<dbReference type="HOGENOM" id="CLU_080433_1_0_0"/>
<dbReference type="PANTHER" id="PTHR12110:SF21">
    <property type="entry name" value="XYLOSE ISOMERASE-LIKE TIM BARREL DOMAIN-CONTAINING PROTEIN"/>
    <property type="match status" value="1"/>
</dbReference>
<dbReference type="GO" id="GO:0016853">
    <property type="term" value="F:isomerase activity"/>
    <property type="evidence" value="ECO:0007669"/>
    <property type="project" value="UniProtKB-KW"/>
</dbReference>
<dbReference type="InterPro" id="IPR050312">
    <property type="entry name" value="IolE/XylAMocC-like"/>
</dbReference>
<dbReference type="Proteomes" id="UP000000845">
    <property type="component" value="Chromosome"/>
</dbReference>
<evidence type="ECO:0000313" key="3">
    <source>
        <dbReference type="Proteomes" id="UP000000845"/>
    </source>
</evidence>
<organism evidence="2 3">
    <name type="scientific">Sebaldella termitidis (strain ATCC 33386 / NCTC 11300)</name>
    <dbReference type="NCBI Taxonomy" id="526218"/>
    <lineage>
        <taxon>Bacteria</taxon>
        <taxon>Fusobacteriati</taxon>
        <taxon>Fusobacteriota</taxon>
        <taxon>Fusobacteriia</taxon>
        <taxon>Fusobacteriales</taxon>
        <taxon>Leptotrichiaceae</taxon>
        <taxon>Sebaldella</taxon>
    </lineage>
</organism>
<keyword evidence="2" id="KW-0413">Isomerase</keyword>
<dbReference type="PANTHER" id="PTHR12110">
    <property type="entry name" value="HYDROXYPYRUVATE ISOMERASE"/>
    <property type="match status" value="1"/>
</dbReference>
<evidence type="ECO:0000259" key="1">
    <source>
        <dbReference type="Pfam" id="PF01261"/>
    </source>
</evidence>
<keyword evidence="3" id="KW-1185">Reference proteome</keyword>
<reference evidence="2 3" key="2">
    <citation type="journal article" date="2010" name="Stand. Genomic Sci.">
        <title>Complete genome sequence of Sebaldella termitidis type strain (NCTC 11300).</title>
        <authorList>
            <person name="Harmon-Smith M."/>
            <person name="Celia L."/>
            <person name="Chertkov O."/>
            <person name="Lapidus A."/>
            <person name="Copeland A."/>
            <person name="Glavina Del Rio T."/>
            <person name="Nolan M."/>
            <person name="Lucas S."/>
            <person name="Tice H."/>
            <person name="Cheng J.F."/>
            <person name="Han C."/>
            <person name="Detter J.C."/>
            <person name="Bruce D."/>
            <person name="Goodwin L."/>
            <person name="Pitluck S."/>
            <person name="Pati A."/>
            <person name="Liolios K."/>
            <person name="Ivanova N."/>
            <person name="Mavromatis K."/>
            <person name="Mikhailova N."/>
            <person name="Chen A."/>
            <person name="Palaniappan K."/>
            <person name="Land M."/>
            <person name="Hauser L."/>
            <person name="Chang Y.J."/>
            <person name="Jeffries C.D."/>
            <person name="Brettin T."/>
            <person name="Goker M."/>
            <person name="Beck B."/>
            <person name="Bristow J."/>
            <person name="Eisen J.A."/>
            <person name="Markowitz V."/>
            <person name="Hugenholtz P."/>
            <person name="Kyrpides N.C."/>
            <person name="Klenk H.P."/>
            <person name="Chen F."/>
        </authorList>
    </citation>
    <scope>NUCLEOTIDE SEQUENCE [LARGE SCALE GENOMIC DNA]</scope>
    <source>
        <strain evidence="3">ATCC 33386 / NCTC 11300</strain>
    </source>
</reference>
<dbReference type="RefSeq" id="WP_012863452.1">
    <property type="nucleotide sequence ID" value="NC_013517.1"/>
</dbReference>
<feature type="domain" description="Xylose isomerase-like TIM barrel" evidence="1">
    <location>
        <begin position="21"/>
        <end position="271"/>
    </location>
</feature>
<protein>
    <submittedName>
        <fullName evidence="2">Xylose isomerase domain protein TIM barrel</fullName>
    </submittedName>
</protein>
<dbReference type="EMBL" id="CP001739">
    <property type="protein sequence ID" value="ACZ10877.1"/>
    <property type="molecule type" value="Genomic_DNA"/>
</dbReference>